<protein>
    <submittedName>
        <fullName evidence="9">Uncharacterized protein</fullName>
    </submittedName>
</protein>
<dbReference type="InterPro" id="IPR013325">
    <property type="entry name" value="RNA_pol_sigma_r2"/>
</dbReference>
<dbReference type="RefSeq" id="WP_053076984.1">
    <property type="nucleotide sequence ID" value="NZ_BAABBU010000038.1"/>
</dbReference>
<evidence type="ECO:0000256" key="1">
    <source>
        <dbReference type="ARBA" id="ARBA00010641"/>
    </source>
</evidence>
<dbReference type="Gene3D" id="1.10.10.10">
    <property type="entry name" value="Winged helix-like DNA-binding domain superfamily/Winged helix DNA-binding domain"/>
    <property type="match status" value="1"/>
</dbReference>
<dbReference type="PANTHER" id="PTHR43133:SF50">
    <property type="entry name" value="ECF RNA POLYMERASE SIGMA FACTOR SIGM"/>
    <property type="match status" value="1"/>
</dbReference>
<comment type="similarity">
    <text evidence="1">Belongs to the sigma-70 factor family. ECF subfamily.</text>
</comment>
<feature type="domain" description="RNA polymerase sigma-70 region 2" evidence="7">
    <location>
        <begin position="31"/>
        <end position="87"/>
    </location>
</feature>
<evidence type="ECO:0000256" key="6">
    <source>
        <dbReference type="SAM" id="MobiDB-lite"/>
    </source>
</evidence>
<feature type="domain" description="RNA polymerase sigma factor 70 region 4 type 2" evidence="8">
    <location>
        <begin position="111"/>
        <end position="163"/>
    </location>
</feature>
<dbReference type="InterPro" id="IPR013249">
    <property type="entry name" value="RNA_pol_sigma70_r4_t2"/>
</dbReference>
<dbReference type="Pfam" id="PF08281">
    <property type="entry name" value="Sigma70_r4_2"/>
    <property type="match status" value="1"/>
</dbReference>
<dbReference type="InterPro" id="IPR014284">
    <property type="entry name" value="RNA_pol_sigma-70_dom"/>
</dbReference>
<dbReference type="EMBL" id="BAABBU010000038">
    <property type="protein sequence ID" value="GAA4153271.1"/>
    <property type="molecule type" value="Genomic_DNA"/>
</dbReference>
<evidence type="ECO:0000259" key="8">
    <source>
        <dbReference type="Pfam" id="PF08281"/>
    </source>
</evidence>
<keyword evidence="2" id="KW-0805">Transcription regulation</keyword>
<dbReference type="CDD" id="cd06171">
    <property type="entry name" value="Sigma70_r4"/>
    <property type="match status" value="1"/>
</dbReference>
<dbReference type="SUPFAM" id="SSF88659">
    <property type="entry name" value="Sigma3 and sigma4 domains of RNA polymerase sigma factors"/>
    <property type="match status" value="1"/>
</dbReference>
<evidence type="ECO:0000313" key="9">
    <source>
        <dbReference type="EMBL" id="GAA4153271.1"/>
    </source>
</evidence>
<evidence type="ECO:0000256" key="5">
    <source>
        <dbReference type="ARBA" id="ARBA00023163"/>
    </source>
</evidence>
<dbReference type="NCBIfam" id="TIGR02937">
    <property type="entry name" value="sigma70-ECF"/>
    <property type="match status" value="1"/>
</dbReference>
<keyword evidence="5" id="KW-0804">Transcription</keyword>
<accession>A0ABP7ZCE5</accession>
<evidence type="ECO:0000259" key="7">
    <source>
        <dbReference type="Pfam" id="PF04542"/>
    </source>
</evidence>
<proteinExistence type="inferred from homology"/>
<name>A0ABP7ZCE5_9ACTN</name>
<feature type="region of interest" description="Disordered" evidence="6">
    <location>
        <begin position="248"/>
        <end position="282"/>
    </location>
</feature>
<feature type="compositionally biased region" description="Low complexity" evidence="6">
    <location>
        <begin position="248"/>
        <end position="257"/>
    </location>
</feature>
<gene>
    <name evidence="9" type="ORF">GCM10022285_66800</name>
</gene>
<dbReference type="Pfam" id="PF04542">
    <property type="entry name" value="Sigma70_r2"/>
    <property type="match status" value="1"/>
</dbReference>
<reference evidence="10" key="1">
    <citation type="journal article" date="2019" name="Int. J. Syst. Evol. Microbiol.">
        <title>The Global Catalogue of Microorganisms (GCM) 10K type strain sequencing project: providing services to taxonomists for standard genome sequencing and annotation.</title>
        <authorList>
            <consortium name="The Broad Institute Genomics Platform"/>
            <consortium name="The Broad Institute Genome Sequencing Center for Infectious Disease"/>
            <person name="Wu L."/>
            <person name="Ma J."/>
        </authorList>
    </citation>
    <scope>NUCLEOTIDE SEQUENCE [LARGE SCALE GENOMIC DNA]</scope>
    <source>
        <strain evidence="10">JCM 17589</strain>
    </source>
</reference>
<dbReference type="PANTHER" id="PTHR43133">
    <property type="entry name" value="RNA POLYMERASE ECF-TYPE SIGMA FACTO"/>
    <property type="match status" value="1"/>
</dbReference>
<dbReference type="Proteomes" id="UP001501845">
    <property type="component" value="Unassembled WGS sequence"/>
</dbReference>
<evidence type="ECO:0000256" key="2">
    <source>
        <dbReference type="ARBA" id="ARBA00023015"/>
    </source>
</evidence>
<dbReference type="InterPro" id="IPR036388">
    <property type="entry name" value="WH-like_DNA-bd_sf"/>
</dbReference>
<dbReference type="InterPro" id="IPR007627">
    <property type="entry name" value="RNA_pol_sigma70_r2"/>
</dbReference>
<organism evidence="9 10">
    <name type="scientific">Streptomyces tunisiensis</name>
    <dbReference type="NCBI Taxonomy" id="948699"/>
    <lineage>
        <taxon>Bacteria</taxon>
        <taxon>Bacillati</taxon>
        <taxon>Actinomycetota</taxon>
        <taxon>Actinomycetes</taxon>
        <taxon>Kitasatosporales</taxon>
        <taxon>Streptomycetaceae</taxon>
        <taxon>Streptomyces</taxon>
    </lineage>
</organism>
<dbReference type="InterPro" id="IPR039425">
    <property type="entry name" value="RNA_pol_sigma-70-like"/>
</dbReference>
<evidence type="ECO:0000256" key="3">
    <source>
        <dbReference type="ARBA" id="ARBA00023082"/>
    </source>
</evidence>
<dbReference type="InterPro" id="IPR013324">
    <property type="entry name" value="RNA_pol_sigma_r3/r4-like"/>
</dbReference>
<evidence type="ECO:0000313" key="10">
    <source>
        <dbReference type="Proteomes" id="UP001501845"/>
    </source>
</evidence>
<dbReference type="Gene3D" id="1.10.1740.10">
    <property type="match status" value="1"/>
</dbReference>
<keyword evidence="4" id="KW-0238">DNA-binding</keyword>
<evidence type="ECO:0000256" key="4">
    <source>
        <dbReference type="ARBA" id="ARBA00023125"/>
    </source>
</evidence>
<feature type="compositionally biased region" description="Low complexity" evidence="6">
    <location>
        <begin position="270"/>
        <end position="282"/>
    </location>
</feature>
<sequence length="282" mass="30306">MTEQAQTSEAVRTAEPFDTFFARSFPGMTARALLLCGHPQDAEDAVQEAYAAAFSRWERLCRYDAPDAWVYRIVRQRLWAVARDRSRTRLAEPDSFQPPPAAGVEQTVEARAVLTALARLPSRQRTVLVLNCLEGMTQQAIADELGLTRGAVAASVFKARAKLMKAVGMTDRADKGNGRRAAHGRHDDLGLVPSQATARLRDQAAAPADPVVAALRRTELWLRAAVARSDRPARQLAAVRVASAGSEAAQRCAAAEADGARSEAPEAEEAAGPGPAAERNGE</sequence>
<comment type="caution">
    <text evidence="9">The sequence shown here is derived from an EMBL/GenBank/DDBJ whole genome shotgun (WGS) entry which is preliminary data.</text>
</comment>
<keyword evidence="10" id="KW-1185">Reference proteome</keyword>
<dbReference type="SUPFAM" id="SSF88946">
    <property type="entry name" value="Sigma2 domain of RNA polymerase sigma factors"/>
    <property type="match status" value="1"/>
</dbReference>
<keyword evidence="3" id="KW-0731">Sigma factor</keyword>